<evidence type="ECO:0000259" key="7">
    <source>
        <dbReference type="PROSITE" id="PS50111"/>
    </source>
</evidence>
<keyword evidence="6" id="KW-0812">Transmembrane</keyword>
<keyword evidence="6" id="KW-1133">Transmembrane helix</keyword>
<dbReference type="GO" id="GO:0004888">
    <property type="term" value="F:transmembrane signaling receptor activity"/>
    <property type="evidence" value="ECO:0007669"/>
    <property type="project" value="InterPro"/>
</dbReference>
<dbReference type="KEGG" id="bxe:Bxe_A1820"/>
<dbReference type="Proteomes" id="UP000001817">
    <property type="component" value="Chromosome 1"/>
</dbReference>
<dbReference type="PRINTS" id="PR00260">
    <property type="entry name" value="CHEMTRNSDUCR"/>
</dbReference>
<name>Q13XP7_PARXL</name>
<dbReference type="GO" id="GO:0007165">
    <property type="term" value="P:signal transduction"/>
    <property type="evidence" value="ECO:0007669"/>
    <property type="project" value="UniProtKB-KW"/>
</dbReference>
<evidence type="ECO:0000313" key="9">
    <source>
        <dbReference type="EMBL" id="ABE31142.1"/>
    </source>
</evidence>
<dbReference type="PANTHER" id="PTHR43531:SF14">
    <property type="entry name" value="METHYL-ACCEPTING CHEMOTAXIS PROTEIN I-RELATED"/>
    <property type="match status" value="1"/>
</dbReference>
<evidence type="ECO:0000313" key="10">
    <source>
        <dbReference type="Proteomes" id="UP000001817"/>
    </source>
</evidence>
<keyword evidence="5" id="KW-0175">Coiled coil</keyword>
<comment type="similarity">
    <text evidence="3">Belongs to the methyl-accepting chemotaxis (MCP) protein family.</text>
</comment>
<dbReference type="eggNOG" id="COG0840">
    <property type="taxonomic scope" value="Bacteria"/>
</dbReference>
<dbReference type="PROSITE" id="PS50111">
    <property type="entry name" value="CHEMOTAXIS_TRANSDUC_2"/>
    <property type="match status" value="1"/>
</dbReference>
<dbReference type="FunFam" id="1.10.287.950:FF:000001">
    <property type="entry name" value="Methyl-accepting chemotaxis sensory transducer"/>
    <property type="match status" value="1"/>
</dbReference>
<dbReference type="Pfam" id="PF00015">
    <property type="entry name" value="MCPsignal"/>
    <property type="match status" value="1"/>
</dbReference>
<dbReference type="SMART" id="SM00304">
    <property type="entry name" value="HAMP"/>
    <property type="match status" value="1"/>
</dbReference>
<feature type="transmembrane region" description="Helical" evidence="6">
    <location>
        <begin position="12"/>
        <end position="32"/>
    </location>
</feature>
<dbReference type="InterPro" id="IPR004090">
    <property type="entry name" value="Chemotax_Me-accpt_rcpt"/>
</dbReference>
<dbReference type="RefSeq" id="WP_011488739.1">
    <property type="nucleotide sequence ID" value="NC_007951.1"/>
</dbReference>
<dbReference type="InterPro" id="IPR003660">
    <property type="entry name" value="HAMP_dom"/>
</dbReference>
<dbReference type="AlphaFoldDB" id="Q13XP7"/>
<keyword evidence="2" id="KW-0488">Methylation</keyword>
<keyword evidence="6" id="KW-0472">Membrane</keyword>
<evidence type="ECO:0000256" key="5">
    <source>
        <dbReference type="SAM" id="Coils"/>
    </source>
</evidence>
<dbReference type="PROSITE" id="PS50885">
    <property type="entry name" value="HAMP"/>
    <property type="match status" value="1"/>
</dbReference>
<evidence type="ECO:0000259" key="8">
    <source>
        <dbReference type="PROSITE" id="PS50885"/>
    </source>
</evidence>
<dbReference type="SUPFAM" id="SSF58104">
    <property type="entry name" value="Methyl-accepting chemotaxis protein (MCP) signaling domain"/>
    <property type="match status" value="1"/>
</dbReference>
<dbReference type="OrthoDB" id="5441488at2"/>
<keyword evidence="4" id="KW-0807">Transducer</keyword>
<dbReference type="Gene3D" id="1.10.287.950">
    <property type="entry name" value="Methyl-accepting chemotaxis protein"/>
    <property type="match status" value="1"/>
</dbReference>
<dbReference type="STRING" id="266265.Bxe_A1820"/>
<sequence>MFGDLKIGYRLALSYGLLFLLLAGIIALSLVHMDTRSPGFARECASLVGLGVLAAAVCVLSVAVLARSVDKPLADAIYIAETVASGDLSKEFPAGQRGEFGRLLNALANMEDTLTDLVTGIKRSTDTIAIASQQISSGNGDLSQRTERQAASLQETAAGMDRITATVRQNAERARAANALATDASAVATHGGAVVERVVGSMESISASSGKIVSIIEVIEGIAFQTNILALNAAVEAARAGEQGRGFAVVAGEVRSLAQRSATAAKEIRGLIVDSVDHVASGSRLVNDAGATMKEIIRAVSGVASLLGEISVALAEQSVGVEEVNQAVAHMDSTTQQNAALVEEAAAAASSLSAQASQLQQAVNEFRLEDEATNRTRAATPESFTWSGGEIDALPC</sequence>
<dbReference type="EMBL" id="CP000270">
    <property type="protein sequence ID" value="ABE31142.1"/>
    <property type="molecule type" value="Genomic_DNA"/>
</dbReference>
<evidence type="ECO:0000256" key="3">
    <source>
        <dbReference type="ARBA" id="ARBA00029447"/>
    </source>
</evidence>
<comment type="subcellular location">
    <subcellularLocation>
        <location evidence="1">Membrane</location>
    </subcellularLocation>
</comment>
<feature type="transmembrane region" description="Helical" evidence="6">
    <location>
        <begin position="44"/>
        <end position="66"/>
    </location>
</feature>
<proteinExistence type="inferred from homology"/>
<evidence type="ECO:0000256" key="1">
    <source>
        <dbReference type="ARBA" id="ARBA00004370"/>
    </source>
</evidence>
<dbReference type="InterPro" id="IPR004089">
    <property type="entry name" value="MCPsignal_dom"/>
</dbReference>
<accession>Q13XP7</accession>
<protein>
    <submittedName>
        <fullName evidence="9">Methyl-accepting chemotaxis sensory transducer</fullName>
    </submittedName>
</protein>
<dbReference type="KEGG" id="bxb:DR64_3982"/>
<dbReference type="PATRIC" id="fig|266265.5.peg.2730"/>
<evidence type="ECO:0000256" key="4">
    <source>
        <dbReference type="PROSITE-ProRule" id="PRU00284"/>
    </source>
</evidence>
<reference evidence="9 10" key="1">
    <citation type="journal article" date="2006" name="Proc. Natl. Acad. Sci. U.S.A.">
        <title>Burkholderia xenovorans LB400 harbors a multi-replicon, 9.73-Mbp genome shaped for versatility.</title>
        <authorList>
            <person name="Chain P.S."/>
            <person name="Denef V.J."/>
            <person name="Konstantinidis K.T."/>
            <person name="Vergez L.M."/>
            <person name="Agullo L."/>
            <person name="Reyes V.L."/>
            <person name="Hauser L."/>
            <person name="Cordova M."/>
            <person name="Gomez L."/>
            <person name="Gonzalez M."/>
            <person name="Land M."/>
            <person name="Lao V."/>
            <person name="Larimer F."/>
            <person name="LiPuma J.J."/>
            <person name="Mahenthiralingam E."/>
            <person name="Malfatti S.A."/>
            <person name="Marx C.J."/>
            <person name="Parnell J.J."/>
            <person name="Ramette A."/>
            <person name="Richardson P."/>
            <person name="Seeger M."/>
            <person name="Smith D."/>
            <person name="Spilker T."/>
            <person name="Sul W.J."/>
            <person name="Tsoi T.V."/>
            <person name="Ulrich L.E."/>
            <person name="Zhulin I.B."/>
            <person name="Tiedje J.M."/>
        </authorList>
    </citation>
    <scope>NUCLEOTIDE SEQUENCE [LARGE SCALE GENOMIC DNA]</scope>
    <source>
        <strain evidence="9 10">LB400</strain>
    </source>
</reference>
<feature type="domain" description="HAMP" evidence="8">
    <location>
        <begin position="67"/>
        <end position="119"/>
    </location>
</feature>
<dbReference type="InterPro" id="IPR051310">
    <property type="entry name" value="MCP_chemotaxis"/>
</dbReference>
<dbReference type="SMART" id="SM00283">
    <property type="entry name" value="MA"/>
    <property type="match status" value="1"/>
</dbReference>
<gene>
    <name evidence="9" type="ORF">Bxe_A1820</name>
</gene>
<dbReference type="PANTHER" id="PTHR43531">
    <property type="entry name" value="PROTEIN ICFG"/>
    <property type="match status" value="1"/>
</dbReference>
<dbReference type="GO" id="GO:0006935">
    <property type="term" value="P:chemotaxis"/>
    <property type="evidence" value="ECO:0007669"/>
    <property type="project" value="InterPro"/>
</dbReference>
<feature type="coiled-coil region" evidence="5">
    <location>
        <begin position="342"/>
        <end position="369"/>
    </location>
</feature>
<feature type="domain" description="Methyl-accepting transducer" evidence="7">
    <location>
        <begin position="124"/>
        <end position="353"/>
    </location>
</feature>
<evidence type="ECO:0000256" key="6">
    <source>
        <dbReference type="SAM" id="Phobius"/>
    </source>
</evidence>
<organism evidence="9 10">
    <name type="scientific">Paraburkholderia xenovorans (strain LB400)</name>
    <dbReference type="NCBI Taxonomy" id="266265"/>
    <lineage>
        <taxon>Bacteria</taxon>
        <taxon>Pseudomonadati</taxon>
        <taxon>Pseudomonadota</taxon>
        <taxon>Betaproteobacteria</taxon>
        <taxon>Burkholderiales</taxon>
        <taxon>Burkholderiaceae</taxon>
        <taxon>Paraburkholderia</taxon>
    </lineage>
</organism>
<evidence type="ECO:0000256" key="2">
    <source>
        <dbReference type="ARBA" id="ARBA00022481"/>
    </source>
</evidence>
<dbReference type="GO" id="GO:0005886">
    <property type="term" value="C:plasma membrane"/>
    <property type="evidence" value="ECO:0007669"/>
    <property type="project" value="TreeGrafter"/>
</dbReference>
<keyword evidence="10" id="KW-1185">Reference proteome</keyword>